<evidence type="ECO:0000313" key="2">
    <source>
        <dbReference type="EMBL" id="MDQ2106741.1"/>
    </source>
</evidence>
<protein>
    <submittedName>
        <fullName evidence="2">DUF2934 domain-containing protein</fullName>
    </submittedName>
</protein>
<reference evidence="2 3" key="1">
    <citation type="submission" date="2023-06" db="EMBL/GenBank/DDBJ databases">
        <title>Azospirillum isscasensis sp.nov, a bacterium isolated from rhizosphere soil of rice.</title>
        <authorList>
            <person name="Wang H."/>
        </authorList>
    </citation>
    <scope>NUCLEOTIDE SEQUENCE [LARGE SCALE GENOMIC DNA]</scope>
    <source>
        <strain evidence="2 3">C340-1</strain>
    </source>
</reference>
<comment type="caution">
    <text evidence="2">The sequence shown here is derived from an EMBL/GenBank/DDBJ whole genome shotgun (WGS) entry which is preliminary data.</text>
</comment>
<evidence type="ECO:0000313" key="3">
    <source>
        <dbReference type="Proteomes" id="UP001227317"/>
    </source>
</evidence>
<evidence type="ECO:0000256" key="1">
    <source>
        <dbReference type="SAM" id="MobiDB-lite"/>
    </source>
</evidence>
<accession>A0ABU0WR62</accession>
<organism evidence="2 3">
    <name type="scientific">Azospirillum isscasi</name>
    <dbReference type="NCBI Taxonomy" id="3053926"/>
    <lineage>
        <taxon>Bacteria</taxon>
        <taxon>Pseudomonadati</taxon>
        <taxon>Pseudomonadota</taxon>
        <taxon>Alphaproteobacteria</taxon>
        <taxon>Rhodospirillales</taxon>
        <taxon>Azospirillaceae</taxon>
        <taxon>Azospirillum</taxon>
    </lineage>
</organism>
<dbReference type="EMBL" id="JAUJFI010000350">
    <property type="protein sequence ID" value="MDQ2106741.1"/>
    <property type="molecule type" value="Genomic_DNA"/>
</dbReference>
<feature type="compositionally biased region" description="Basic and acidic residues" evidence="1">
    <location>
        <begin position="70"/>
        <end position="79"/>
    </location>
</feature>
<sequence length="90" mass="10101">MEHHTGPDDPRVRERAHAIWEREGRPEGRHIAHWQQAVREIAEEDAALGPEAGLQTPDSASERALHEAAEHLRGVDTHSRQPHSRQPSSA</sequence>
<dbReference type="Proteomes" id="UP001227317">
    <property type="component" value="Unassembled WGS sequence"/>
</dbReference>
<gene>
    <name evidence="2" type="ORF">QSG27_28920</name>
</gene>
<feature type="region of interest" description="Disordered" evidence="1">
    <location>
        <begin position="70"/>
        <end position="90"/>
    </location>
</feature>
<dbReference type="RefSeq" id="WP_306712301.1">
    <property type="nucleotide sequence ID" value="NZ_JAUJFI010000350.1"/>
</dbReference>
<name>A0ABU0WR62_9PROT</name>
<dbReference type="InterPro" id="IPR021327">
    <property type="entry name" value="DUF2934"/>
</dbReference>
<proteinExistence type="predicted"/>
<dbReference type="Pfam" id="PF11154">
    <property type="entry name" value="DUF2934"/>
    <property type="match status" value="1"/>
</dbReference>
<keyword evidence="3" id="KW-1185">Reference proteome</keyword>